<organism evidence="2 3">
    <name type="scientific">Coniella lustricola</name>
    <dbReference type="NCBI Taxonomy" id="2025994"/>
    <lineage>
        <taxon>Eukaryota</taxon>
        <taxon>Fungi</taxon>
        <taxon>Dikarya</taxon>
        <taxon>Ascomycota</taxon>
        <taxon>Pezizomycotina</taxon>
        <taxon>Sordariomycetes</taxon>
        <taxon>Sordariomycetidae</taxon>
        <taxon>Diaporthales</taxon>
        <taxon>Schizoparmaceae</taxon>
        <taxon>Coniella</taxon>
    </lineage>
</organism>
<evidence type="ECO:0000259" key="1">
    <source>
        <dbReference type="Pfam" id="PF01370"/>
    </source>
</evidence>
<keyword evidence="3" id="KW-1185">Reference proteome</keyword>
<dbReference type="PANTHER" id="PTHR48079:SF6">
    <property type="entry name" value="NAD(P)-BINDING DOMAIN-CONTAINING PROTEIN-RELATED"/>
    <property type="match status" value="1"/>
</dbReference>
<dbReference type="Pfam" id="PF01370">
    <property type="entry name" value="Epimerase"/>
    <property type="match status" value="1"/>
</dbReference>
<dbReference type="PANTHER" id="PTHR48079">
    <property type="entry name" value="PROTEIN YEEZ"/>
    <property type="match status" value="1"/>
</dbReference>
<dbReference type="Gene3D" id="3.40.50.720">
    <property type="entry name" value="NAD(P)-binding Rossmann-like Domain"/>
    <property type="match status" value="1"/>
</dbReference>
<dbReference type="STRING" id="2025994.A0A2T3AML6"/>
<dbReference type="InParanoid" id="A0A2T3AML6"/>
<dbReference type="GO" id="GO:0005737">
    <property type="term" value="C:cytoplasm"/>
    <property type="evidence" value="ECO:0007669"/>
    <property type="project" value="TreeGrafter"/>
</dbReference>
<feature type="domain" description="NAD-dependent epimerase/dehydratase" evidence="1">
    <location>
        <begin position="144"/>
        <end position="225"/>
    </location>
</feature>
<dbReference type="AlphaFoldDB" id="A0A2T3AML6"/>
<gene>
    <name evidence="2" type="ORF">BD289DRAFT_478465</name>
</gene>
<dbReference type="SUPFAM" id="SSF51735">
    <property type="entry name" value="NAD(P)-binding Rossmann-fold domains"/>
    <property type="match status" value="1"/>
</dbReference>
<dbReference type="Proteomes" id="UP000241462">
    <property type="component" value="Unassembled WGS sequence"/>
</dbReference>
<name>A0A2T3AML6_9PEZI</name>
<sequence>MVYKVLLFGATGYLGGTLLTELERTDEYDVTSVVRAERERVLKDRKTKILVASHAELSKIETASAEADIAINAATSDDLELTKAINRGLAQGKSAYSRAGVLVHVSGTQLIESKPTGKLEDVPKYNDQDLAQIEGIADSALHRLIDLEVARADREGEIKASIICPGVIFGHGSGPYKTISSPFPNLVRTALKNKRATYAGEGTNIWAHVHVQDVVDMLLRSIKHNLEASEPAGFARFYFAEHGEHQKLDFCTKMASILHAKGAVEDATPVSVPVSSPQAPSWPNRTTSRCYANRARAELGWKPRMLLENMFEGEVLDIWTALKDE</sequence>
<accession>A0A2T3AML6</accession>
<evidence type="ECO:0000313" key="2">
    <source>
        <dbReference type="EMBL" id="PSS03634.1"/>
    </source>
</evidence>
<proteinExistence type="predicted"/>
<dbReference type="InterPro" id="IPR036291">
    <property type="entry name" value="NAD(P)-bd_dom_sf"/>
</dbReference>
<dbReference type="InterPro" id="IPR051783">
    <property type="entry name" value="NAD(P)-dependent_oxidoreduct"/>
</dbReference>
<dbReference type="InterPro" id="IPR001509">
    <property type="entry name" value="Epimerase_deHydtase"/>
</dbReference>
<dbReference type="FunCoup" id="A0A2T3AML6">
    <property type="interactions" value="22"/>
</dbReference>
<dbReference type="EMBL" id="KZ678374">
    <property type="protein sequence ID" value="PSS03634.1"/>
    <property type="molecule type" value="Genomic_DNA"/>
</dbReference>
<evidence type="ECO:0000313" key="3">
    <source>
        <dbReference type="Proteomes" id="UP000241462"/>
    </source>
</evidence>
<reference evidence="2 3" key="1">
    <citation type="journal article" date="2018" name="Mycol. Prog.">
        <title>Coniella lustricola, a new species from submerged detritus.</title>
        <authorList>
            <person name="Raudabaugh D.B."/>
            <person name="Iturriaga T."/>
            <person name="Carver A."/>
            <person name="Mondo S."/>
            <person name="Pangilinan J."/>
            <person name="Lipzen A."/>
            <person name="He G."/>
            <person name="Amirebrahimi M."/>
            <person name="Grigoriev I.V."/>
            <person name="Miller A.N."/>
        </authorList>
    </citation>
    <scope>NUCLEOTIDE SEQUENCE [LARGE SCALE GENOMIC DNA]</scope>
    <source>
        <strain evidence="2 3">B22-T-1</strain>
    </source>
</reference>
<dbReference type="GO" id="GO:0004029">
    <property type="term" value="F:aldehyde dehydrogenase (NAD+) activity"/>
    <property type="evidence" value="ECO:0007669"/>
    <property type="project" value="TreeGrafter"/>
</dbReference>
<dbReference type="OrthoDB" id="2130169at2759"/>
<protein>
    <recommendedName>
        <fullName evidence="1">NAD-dependent epimerase/dehydratase domain-containing protein</fullName>
    </recommendedName>
</protein>